<organism evidence="3 4">
    <name type="scientific">Paenimyroides ummariense</name>
    <dbReference type="NCBI Taxonomy" id="913024"/>
    <lineage>
        <taxon>Bacteria</taxon>
        <taxon>Pseudomonadati</taxon>
        <taxon>Bacteroidota</taxon>
        <taxon>Flavobacteriia</taxon>
        <taxon>Flavobacteriales</taxon>
        <taxon>Flavobacteriaceae</taxon>
        <taxon>Paenimyroides</taxon>
    </lineage>
</organism>
<dbReference type="Proteomes" id="UP000199036">
    <property type="component" value="Unassembled WGS sequence"/>
</dbReference>
<dbReference type="AlphaFoldDB" id="A0A1I4YE62"/>
<dbReference type="RefSeq" id="WP_091519895.1">
    <property type="nucleotide sequence ID" value="NZ_FOVI01000004.1"/>
</dbReference>
<accession>A0A1I4YE62</accession>
<name>A0A1I4YE62_9FLAO</name>
<evidence type="ECO:0000313" key="3">
    <source>
        <dbReference type="EMBL" id="SFN36314.1"/>
    </source>
</evidence>
<feature type="transmembrane region" description="Helical" evidence="1">
    <location>
        <begin position="6"/>
        <end position="26"/>
    </location>
</feature>
<keyword evidence="1" id="KW-0812">Transmembrane</keyword>
<dbReference type="Pfam" id="PF14258">
    <property type="entry name" value="DUF4350"/>
    <property type="match status" value="1"/>
</dbReference>
<proteinExistence type="predicted"/>
<protein>
    <recommendedName>
        <fullName evidence="2">DUF4350 domain-containing protein</fullName>
    </recommendedName>
</protein>
<evidence type="ECO:0000313" key="4">
    <source>
        <dbReference type="Proteomes" id="UP000199036"/>
    </source>
</evidence>
<dbReference type="STRING" id="913024.SAMN05421741_104131"/>
<evidence type="ECO:0000256" key="1">
    <source>
        <dbReference type="SAM" id="Phobius"/>
    </source>
</evidence>
<feature type="transmembrane region" description="Helical" evidence="1">
    <location>
        <begin position="262"/>
        <end position="279"/>
    </location>
</feature>
<gene>
    <name evidence="3" type="ORF">SAMN05421741_104131</name>
</gene>
<dbReference type="OrthoDB" id="1111222at2"/>
<keyword evidence="1" id="KW-0472">Membrane</keyword>
<dbReference type="EMBL" id="FOVI01000004">
    <property type="protein sequence ID" value="SFN36314.1"/>
    <property type="molecule type" value="Genomic_DNA"/>
</dbReference>
<sequence length="398" mass="46791">MKTEYIKYFVYFLLAAFVVMFIQLYFPNPINWNRNFNTQSKDPYGLYVFNQELPHLLKDQKLVKTSFTPYEYFLDNEQAPQSKTTYLFVENKSGLDDVSVQELLKKVSNGADLVIASENFYYGNSYILDTLKIHLHNIKTNNLHFVNKGSSTDTLKIKDEYNNIFTVKDPEHYTAIAKLNNNISFISTKFGKGTVYISSSPILLTNFYILNNEAKSSIFTEEFVSFIKKENVVWFDENYNIGERESNNSILNVIFKHKSLRFAWYTLIIGLLLYVIFYGKRKQRIVPVIDPVKNTTVEYIETVGNLYYQENNHTQLLNKQIKFALYFIRTEWKIITQDLNQDFKTKLQQKSLANTADIDQFINFITNFNIDTKYSQADLIQFNQLLEKLHINYGKSRK</sequence>
<evidence type="ECO:0000259" key="2">
    <source>
        <dbReference type="Pfam" id="PF14258"/>
    </source>
</evidence>
<keyword evidence="1" id="KW-1133">Transmembrane helix</keyword>
<feature type="domain" description="DUF4350" evidence="2">
    <location>
        <begin position="40"/>
        <end position="212"/>
    </location>
</feature>
<dbReference type="InterPro" id="IPR025646">
    <property type="entry name" value="DUF4350"/>
</dbReference>
<keyword evidence="4" id="KW-1185">Reference proteome</keyword>
<reference evidence="4" key="1">
    <citation type="submission" date="2016-10" db="EMBL/GenBank/DDBJ databases">
        <authorList>
            <person name="Varghese N."/>
            <person name="Submissions S."/>
        </authorList>
    </citation>
    <scope>NUCLEOTIDE SEQUENCE [LARGE SCALE GENOMIC DNA]</scope>
    <source>
        <strain evidence="4">DS-12</strain>
    </source>
</reference>